<accession>A0A6H5J1L9</accession>
<reference evidence="1 2" key="1">
    <citation type="submission" date="2020-02" db="EMBL/GenBank/DDBJ databases">
        <authorList>
            <person name="Ferguson B K."/>
        </authorList>
    </citation>
    <scope>NUCLEOTIDE SEQUENCE [LARGE SCALE GENOMIC DNA]</scope>
</reference>
<organism evidence="1 2">
    <name type="scientific">Trichogramma brassicae</name>
    <dbReference type="NCBI Taxonomy" id="86971"/>
    <lineage>
        <taxon>Eukaryota</taxon>
        <taxon>Metazoa</taxon>
        <taxon>Ecdysozoa</taxon>
        <taxon>Arthropoda</taxon>
        <taxon>Hexapoda</taxon>
        <taxon>Insecta</taxon>
        <taxon>Pterygota</taxon>
        <taxon>Neoptera</taxon>
        <taxon>Endopterygota</taxon>
        <taxon>Hymenoptera</taxon>
        <taxon>Apocrita</taxon>
        <taxon>Proctotrupomorpha</taxon>
        <taxon>Chalcidoidea</taxon>
        <taxon>Trichogrammatidae</taxon>
        <taxon>Trichogramma</taxon>
    </lineage>
</organism>
<evidence type="ECO:0000313" key="1">
    <source>
        <dbReference type="EMBL" id="CAB0043536.1"/>
    </source>
</evidence>
<name>A0A6H5J1L9_9HYME</name>
<gene>
    <name evidence="1" type="ORF">TBRA_LOCUS15124</name>
</gene>
<evidence type="ECO:0000313" key="2">
    <source>
        <dbReference type="Proteomes" id="UP000479190"/>
    </source>
</evidence>
<dbReference type="EMBL" id="CADCXV010001327">
    <property type="protein sequence ID" value="CAB0043536.1"/>
    <property type="molecule type" value="Genomic_DNA"/>
</dbReference>
<dbReference type="Proteomes" id="UP000479190">
    <property type="component" value="Unassembled WGS sequence"/>
</dbReference>
<protein>
    <submittedName>
        <fullName evidence="1">Uncharacterized protein</fullName>
    </submittedName>
</protein>
<dbReference type="AlphaFoldDB" id="A0A6H5J1L9"/>
<keyword evidence="2" id="KW-1185">Reference proteome</keyword>
<sequence length="83" mass="9170">MGQTIRDSHVPSQRTENKYTKLSATLVRHIVAALFTRVPDEPALPPPLQAGAFLTSRHPGKTSKSMQEDQGSHCAWVLVTLVY</sequence>
<proteinExistence type="predicted"/>